<dbReference type="EMBL" id="JABTDW010000001">
    <property type="protein sequence ID" value="NSB16605.1"/>
    <property type="molecule type" value="Genomic_DNA"/>
</dbReference>
<dbReference type="EC" id="2.3.1.39" evidence="4"/>
<dbReference type="InterPro" id="IPR016036">
    <property type="entry name" value="Malonyl_transacylase_ACP-bd"/>
</dbReference>
<name>A0A0B5QHQ4_CLOBE</name>
<reference evidence="10" key="1">
    <citation type="submission" date="2014-12" db="EMBL/GenBank/DDBJ databases">
        <title>Genome sequence of Clostridium beijerinckii strain 59B.</title>
        <authorList>
            <person name="Little G.T."/>
            <person name="Minton N.P."/>
        </authorList>
    </citation>
    <scope>NUCLEOTIDE SEQUENCE [LARGE SCALE GENOMIC DNA]</scope>
    <source>
        <strain evidence="10">59B</strain>
    </source>
</reference>
<dbReference type="InterPro" id="IPR001227">
    <property type="entry name" value="Ac_transferase_dom_sf"/>
</dbReference>
<reference evidence="7" key="2">
    <citation type="submission" date="2016-02" db="EMBL/GenBank/DDBJ databases">
        <title>Genome sequence of Clostridium beijerinckii strain 59B.</title>
        <authorList>
            <person name="Little G.T."/>
            <person name="Minton N.P."/>
        </authorList>
    </citation>
    <scope>NUCLEOTIDE SEQUENCE</scope>
    <source>
        <strain evidence="7">NCIMB 14988</strain>
    </source>
</reference>
<dbReference type="InterPro" id="IPR004410">
    <property type="entry name" value="Malonyl_CoA-ACP_transAc_FabD"/>
</dbReference>
<dbReference type="GO" id="GO:0004314">
    <property type="term" value="F:[acyl-carrier-protein] S-malonyltransferase activity"/>
    <property type="evidence" value="ECO:0007669"/>
    <property type="project" value="UniProtKB-EC"/>
</dbReference>
<dbReference type="GO" id="GO:0006633">
    <property type="term" value="P:fatty acid biosynthetic process"/>
    <property type="evidence" value="ECO:0007669"/>
    <property type="project" value="TreeGrafter"/>
</dbReference>
<dbReference type="SUPFAM" id="SSF55048">
    <property type="entry name" value="Probable ACP-binding domain of malonyl-CoA ACP transacylase"/>
    <property type="match status" value="1"/>
</dbReference>
<dbReference type="STRING" id="1520.LF65_01126"/>
<sequence length="314" mass="34121">MNSSKTAFLFPGQGVQTIGMAKELCDNIPECKEILDRSEEILNMPIKKMMFEGPEEILTATENAQPTILVASLIALKALEINGIEADYAAGLSLGEYAALIYGGALSLEEGLLLIKERGRIMGSALPEGLGKMAAVLKLNDEKIQELLTRAGEFGIVEGANYNCPGQVVISGENKAIDEAVKIAKELGGLGIPLKVSGPFHSSLLEPASEEFFNTIKNVDIKELNKVVYSNVKGLPYEKEDDVKELLKRHIRTSVLFEKTINHMIDSGVDTFIEVGPGKALRGFVKKINKSASLLNVEDMDSLKNTIDKIKSNL</sequence>
<dbReference type="PANTHER" id="PTHR42681">
    <property type="entry name" value="MALONYL-COA-ACYL CARRIER PROTEIN TRANSACYLASE, MITOCHONDRIAL"/>
    <property type="match status" value="1"/>
</dbReference>
<dbReference type="NCBIfam" id="TIGR00128">
    <property type="entry name" value="fabD"/>
    <property type="match status" value="1"/>
</dbReference>
<dbReference type="PIRSF" id="PIRSF000446">
    <property type="entry name" value="Mct"/>
    <property type="match status" value="1"/>
</dbReference>
<comment type="similarity">
    <text evidence="4">Belongs to the fabD family.</text>
</comment>
<evidence type="ECO:0000256" key="5">
    <source>
        <dbReference type="PIRSR" id="PIRSR000446-1"/>
    </source>
</evidence>
<dbReference type="OrthoDB" id="9805460at2"/>
<dbReference type="PANTHER" id="PTHR42681:SF1">
    <property type="entry name" value="MALONYL-COA-ACYL CARRIER PROTEIN TRANSACYLASE, MITOCHONDRIAL"/>
    <property type="match status" value="1"/>
</dbReference>
<dbReference type="KEGG" id="cbei:LF65_01126"/>
<evidence type="ECO:0000256" key="2">
    <source>
        <dbReference type="ARBA" id="ARBA00023315"/>
    </source>
</evidence>
<dbReference type="FunFam" id="3.30.70.250:FF:000001">
    <property type="entry name" value="Malonyl CoA-acyl carrier protein transacylase"/>
    <property type="match status" value="1"/>
</dbReference>
<dbReference type="AlphaFoldDB" id="A0A0B5QHQ4"/>
<evidence type="ECO:0000313" key="7">
    <source>
        <dbReference type="EMBL" id="AJG97741.1"/>
    </source>
</evidence>
<dbReference type="Proteomes" id="UP000822184">
    <property type="component" value="Unassembled WGS sequence"/>
</dbReference>
<evidence type="ECO:0000313" key="10">
    <source>
        <dbReference type="Proteomes" id="UP000031866"/>
    </source>
</evidence>
<dbReference type="SMART" id="SM00827">
    <property type="entry name" value="PKS_AT"/>
    <property type="match status" value="1"/>
</dbReference>
<feature type="active site" evidence="5">
    <location>
        <position position="201"/>
    </location>
</feature>
<feature type="domain" description="Malonyl-CoA:ACP transacylase (MAT)" evidence="6">
    <location>
        <begin position="9"/>
        <end position="297"/>
    </location>
</feature>
<evidence type="ECO:0000256" key="4">
    <source>
        <dbReference type="PIRNR" id="PIRNR000446"/>
    </source>
</evidence>
<evidence type="ECO:0000256" key="3">
    <source>
        <dbReference type="ARBA" id="ARBA00048462"/>
    </source>
</evidence>
<keyword evidence="2 4" id="KW-0012">Acyltransferase</keyword>
<accession>A0A0B5QHQ4</accession>
<gene>
    <name evidence="9" type="ORF">BCD95_004864</name>
    <name evidence="8" type="ORF">DFH45_000939</name>
    <name evidence="7" type="ORF">LF65_01126</name>
</gene>
<evidence type="ECO:0000256" key="1">
    <source>
        <dbReference type="ARBA" id="ARBA00022679"/>
    </source>
</evidence>
<proteinExistence type="inferred from homology"/>
<protein>
    <recommendedName>
        <fullName evidence="4">Malonyl CoA-acyl carrier protein transacylase</fullName>
        <ecNumber evidence="4">2.3.1.39</ecNumber>
    </recommendedName>
</protein>
<dbReference type="RefSeq" id="WP_041894721.1">
    <property type="nucleotide sequence ID" value="NZ_CP010086.2"/>
</dbReference>
<dbReference type="EMBL" id="JABSXK010000001">
    <property type="protein sequence ID" value="NRV07976.1"/>
    <property type="molecule type" value="Genomic_DNA"/>
</dbReference>
<dbReference type="Pfam" id="PF00698">
    <property type="entry name" value="Acyl_transf_1"/>
    <property type="match status" value="1"/>
</dbReference>
<evidence type="ECO:0000259" key="6">
    <source>
        <dbReference type="SMART" id="SM00827"/>
    </source>
</evidence>
<organism evidence="7 10">
    <name type="scientific">Clostridium beijerinckii</name>
    <name type="common">Clostridium MP</name>
    <dbReference type="NCBI Taxonomy" id="1520"/>
    <lineage>
        <taxon>Bacteria</taxon>
        <taxon>Bacillati</taxon>
        <taxon>Bacillota</taxon>
        <taxon>Clostridia</taxon>
        <taxon>Eubacteriales</taxon>
        <taxon>Clostridiaceae</taxon>
        <taxon>Clostridium</taxon>
    </lineage>
</organism>
<dbReference type="Proteomes" id="UP000031866">
    <property type="component" value="Chromosome"/>
</dbReference>
<dbReference type="Gene3D" id="3.30.70.250">
    <property type="entry name" value="Malonyl-CoA ACP transacylase, ACP-binding"/>
    <property type="match status" value="1"/>
</dbReference>
<dbReference type="InterPro" id="IPR016035">
    <property type="entry name" value="Acyl_Trfase/lysoPLipase"/>
</dbReference>
<dbReference type="InterPro" id="IPR050858">
    <property type="entry name" value="Mal-CoA-ACP_Trans/PKS_FabD"/>
</dbReference>
<dbReference type="InterPro" id="IPR014043">
    <property type="entry name" value="Acyl_transferase_dom"/>
</dbReference>
<dbReference type="EMBL" id="CP010086">
    <property type="protein sequence ID" value="AJG97741.1"/>
    <property type="molecule type" value="Genomic_DNA"/>
</dbReference>
<dbReference type="Gene3D" id="3.40.366.10">
    <property type="entry name" value="Malonyl-Coenzyme A Acyl Carrier Protein, domain 2"/>
    <property type="match status" value="1"/>
</dbReference>
<dbReference type="GO" id="GO:0005829">
    <property type="term" value="C:cytosol"/>
    <property type="evidence" value="ECO:0007669"/>
    <property type="project" value="TreeGrafter"/>
</dbReference>
<dbReference type="InterPro" id="IPR024925">
    <property type="entry name" value="Malonyl_CoA-ACP_transAc"/>
</dbReference>
<evidence type="ECO:0000313" key="9">
    <source>
        <dbReference type="EMBL" id="NSB16605.1"/>
    </source>
</evidence>
<evidence type="ECO:0000313" key="8">
    <source>
        <dbReference type="EMBL" id="NRV07976.1"/>
    </source>
</evidence>
<keyword evidence="1 4" id="KW-0808">Transferase</keyword>
<dbReference type="SUPFAM" id="SSF52151">
    <property type="entry name" value="FabD/lysophospholipase-like"/>
    <property type="match status" value="1"/>
</dbReference>
<reference evidence="8" key="3">
    <citation type="submission" date="2020-05" db="EMBL/GenBank/DDBJ databases">
        <title>Genomic insights into acetone-butanol-ethanol (ABE) fermentation by sequencing solventogenic clostridia strains.</title>
        <authorList>
            <person name="Brown S."/>
        </authorList>
    </citation>
    <scope>NUCLEOTIDE SEQUENCE</scope>
    <source>
        <strain evidence="9">DJ123</strain>
        <strain evidence="8">DJ126</strain>
    </source>
</reference>
<dbReference type="Proteomes" id="UP000821656">
    <property type="component" value="Unassembled WGS sequence"/>
</dbReference>
<comment type="catalytic activity">
    <reaction evidence="3 4">
        <text>holo-[ACP] + malonyl-CoA = malonyl-[ACP] + CoA</text>
        <dbReference type="Rhea" id="RHEA:41792"/>
        <dbReference type="Rhea" id="RHEA-COMP:9623"/>
        <dbReference type="Rhea" id="RHEA-COMP:9685"/>
        <dbReference type="ChEBI" id="CHEBI:57287"/>
        <dbReference type="ChEBI" id="CHEBI:57384"/>
        <dbReference type="ChEBI" id="CHEBI:64479"/>
        <dbReference type="ChEBI" id="CHEBI:78449"/>
        <dbReference type="EC" id="2.3.1.39"/>
    </reaction>
</comment>
<feature type="active site" evidence="5">
    <location>
        <position position="93"/>
    </location>
</feature>